<comment type="caution">
    <text evidence="2">The sequence shown here is derived from an EMBL/GenBank/DDBJ whole genome shotgun (WGS) entry which is preliminary data.</text>
</comment>
<dbReference type="PANTHER" id="PTHR46723">
    <property type="entry name" value="LEUCINE-RICH REPEAT AND IQ DOMAIN-CONTAINING PROTEIN 3"/>
    <property type="match status" value="1"/>
</dbReference>
<dbReference type="InterPro" id="IPR032675">
    <property type="entry name" value="LRR_dom_sf"/>
</dbReference>
<proteinExistence type="predicted"/>
<evidence type="ECO:0000256" key="1">
    <source>
        <dbReference type="SAM" id="Coils"/>
    </source>
</evidence>
<sequence>MDVLDAQQFLVSCTASLIEQHGVVEQEGTKGIVQEIVMVRLSNYMLKNVVHFECCQSLRICILANNFITNIAGLSECVHLVKLDLSGNQITQLPDVGFWKRFVELQLLILHDNNMSTRQHVMGLSGCSNLAALTLHNTPLSLRENYRHCMVNSLWSLKALDKYIISDEEIIEGCTILHKFKQMTPHLAIDLHPSSKMEPFKSEMKLVMKTISKINQIQAHYSPTLIIQKWFRGHLTRKSLGITSSTWHWKKIRKQLSPIVSEATITDDPLYSDKKPTMVGKHTDDQYEGDVKMKLLMNLLTGTAEVVREEQALSSTIKLKACTPPPPQNSKVLSTSKEKDVTDLSEELQSLALEMTGIHLYGYKAVLHQMDPVTIMHLSRQQDGKDVRRDLGLLHSLKPSPKKPPHPHPPMVTAEQRLTDRCHAGINLEVFNIVERANRARARDEVHRKRAEHVTQAQARREEVREYRDMVMEDRRKEVLQQREQEQVELQDALLRLKANQNREAQEARERHALWLETRKLKQLEQAKTGDFCCRHLSLCKVIVKQQDRQRRKVIMEERQSLVTSTRAHVAKQKQLIQKYLERRKQSIKESTMISRMTLDSYKLKVHNNLLRAAKVRVARKKSSHAKTAARKTLVLERTTLRNTYIVNTTVKKDNR</sequence>
<dbReference type="AlphaFoldDB" id="A0AAV6GLK7"/>
<protein>
    <recommendedName>
        <fullName evidence="4">Leucine-rich repeat and IQ domain-containing protein 3</fullName>
    </recommendedName>
</protein>
<feature type="coiled-coil region" evidence="1">
    <location>
        <begin position="476"/>
        <end position="511"/>
    </location>
</feature>
<dbReference type="EMBL" id="JADWDJ010000009">
    <property type="protein sequence ID" value="KAG5275805.1"/>
    <property type="molecule type" value="Genomic_DNA"/>
</dbReference>
<keyword evidence="3" id="KW-1185">Reference proteome</keyword>
<dbReference type="Gene3D" id="3.80.10.10">
    <property type="entry name" value="Ribonuclease Inhibitor"/>
    <property type="match status" value="1"/>
</dbReference>
<reference evidence="2" key="1">
    <citation type="submission" date="2020-10" db="EMBL/GenBank/DDBJ databases">
        <title>Chromosome-scale genome assembly of the Allis shad, Alosa alosa.</title>
        <authorList>
            <person name="Margot Z."/>
            <person name="Christophe K."/>
            <person name="Cabau C."/>
            <person name="Louis A."/>
            <person name="Berthelot C."/>
            <person name="Parey E."/>
            <person name="Roest Crollius H."/>
            <person name="Montfort J."/>
            <person name="Robinson-Rechavi M."/>
            <person name="Bucao C."/>
            <person name="Bouchez O."/>
            <person name="Gislard M."/>
            <person name="Lluch J."/>
            <person name="Milhes M."/>
            <person name="Lampietro C."/>
            <person name="Lopez Roques C."/>
            <person name="Donnadieu C."/>
            <person name="Braasch I."/>
            <person name="Desvignes T."/>
            <person name="Postlethwait J."/>
            <person name="Bobe J."/>
            <person name="Guiguen Y."/>
        </authorList>
    </citation>
    <scope>NUCLEOTIDE SEQUENCE</scope>
    <source>
        <strain evidence="2">M-15738</strain>
        <tissue evidence="2">Blood</tissue>
    </source>
</reference>
<evidence type="ECO:0008006" key="4">
    <source>
        <dbReference type="Google" id="ProtNLM"/>
    </source>
</evidence>
<keyword evidence="1" id="KW-0175">Coiled coil</keyword>
<evidence type="ECO:0000313" key="3">
    <source>
        <dbReference type="Proteomes" id="UP000823561"/>
    </source>
</evidence>
<dbReference type="Proteomes" id="UP000823561">
    <property type="component" value="Chromosome 9"/>
</dbReference>
<dbReference type="PROSITE" id="PS51450">
    <property type="entry name" value="LRR"/>
    <property type="match status" value="1"/>
</dbReference>
<dbReference type="InterPro" id="IPR001611">
    <property type="entry name" value="Leu-rich_rpt"/>
</dbReference>
<gene>
    <name evidence="2" type="ORF">AALO_G00124770</name>
</gene>
<dbReference type="SUPFAM" id="SSF52058">
    <property type="entry name" value="L domain-like"/>
    <property type="match status" value="1"/>
</dbReference>
<name>A0AAV6GLK7_9TELE</name>
<dbReference type="PANTHER" id="PTHR46723:SF1">
    <property type="entry name" value="LEUCINE-RICH REPEAT AND IQ DOMAIN-CONTAINING PROTEIN 3"/>
    <property type="match status" value="1"/>
</dbReference>
<dbReference type="InterPro" id="IPR052859">
    <property type="entry name" value="LRR-IQ_domain_protein"/>
</dbReference>
<accession>A0AAV6GLK7</accession>
<dbReference type="PROSITE" id="PS50096">
    <property type="entry name" value="IQ"/>
    <property type="match status" value="1"/>
</dbReference>
<organism evidence="2 3">
    <name type="scientific">Alosa alosa</name>
    <name type="common">allis shad</name>
    <dbReference type="NCBI Taxonomy" id="278164"/>
    <lineage>
        <taxon>Eukaryota</taxon>
        <taxon>Metazoa</taxon>
        <taxon>Chordata</taxon>
        <taxon>Craniata</taxon>
        <taxon>Vertebrata</taxon>
        <taxon>Euteleostomi</taxon>
        <taxon>Actinopterygii</taxon>
        <taxon>Neopterygii</taxon>
        <taxon>Teleostei</taxon>
        <taxon>Clupei</taxon>
        <taxon>Clupeiformes</taxon>
        <taxon>Clupeoidei</taxon>
        <taxon>Clupeidae</taxon>
        <taxon>Alosa</taxon>
    </lineage>
</organism>
<evidence type="ECO:0000313" key="2">
    <source>
        <dbReference type="EMBL" id="KAG5275805.1"/>
    </source>
</evidence>